<keyword evidence="4" id="KW-0472">Membrane</keyword>
<evidence type="ECO:0000256" key="6">
    <source>
        <dbReference type="SAM" id="SignalP"/>
    </source>
</evidence>
<dbReference type="Pfam" id="PF07980">
    <property type="entry name" value="SusD_RagB"/>
    <property type="match status" value="1"/>
</dbReference>
<dbReference type="AlphaFoldDB" id="A0A1Y4V9W5"/>
<feature type="domain" description="SusD-like N-terminal" evidence="8">
    <location>
        <begin position="101"/>
        <end position="245"/>
    </location>
</feature>
<dbReference type="InterPro" id="IPR012944">
    <property type="entry name" value="SusD_RagB_dom"/>
</dbReference>
<feature type="signal peptide" evidence="6">
    <location>
        <begin position="1"/>
        <end position="21"/>
    </location>
</feature>
<dbReference type="CDD" id="cd08977">
    <property type="entry name" value="SusD"/>
    <property type="match status" value="1"/>
</dbReference>
<dbReference type="Proteomes" id="UP000196036">
    <property type="component" value="Unassembled WGS sequence"/>
</dbReference>
<feature type="chain" id="PRO_5012079550" description="RagB/SusD family nutrient uptake outer membrane protein" evidence="6">
    <location>
        <begin position="22"/>
        <end position="507"/>
    </location>
</feature>
<proteinExistence type="inferred from homology"/>
<gene>
    <name evidence="9" type="ORF">B5E52_13445</name>
</gene>
<evidence type="ECO:0000256" key="1">
    <source>
        <dbReference type="ARBA" id="ARBA00004442"/>
    </source>
</evidence>
<dbReference type="Gene3D" id="1.25.40.390">
    <property type="match status" value="1"/>
</dbReference>
<dbReference type="GO" id="GO:0009279">
    <property type="term" value="C:cell outer membrane"/>
    <property type="evidence" value="ECO:0007669"/>
    <property type="project" value="UniProtKB-SubCell"/>
</dbReference>
<feature type="domain" description="RagB/SusD" evidence="7">
    <location>
        <begin position="329"/>
        <end position="484"/>
    </location>
</feature>
<evidence type="ECO:0000259" key="7">
    <source>
        <dbReference type="Pfam" id="PF07980"/>
    </source>
</evidence>
<evidence type="ECO:0000313" key="10">
    <source>
        <dbReference type="Proteomes" id="UP000196036"/>
    </source>
</evidence>
<sequence length="507" mass="57877">MKKYIYKFLCVGILAMGFASCDLDTEPTDKLPQEQLLSDIGGVEAILNGVYRSFYKTDWSEGYPTENFGPSSVALAGDLMVGDDMQLREFGNYWFAYDFLKWTRTEINNKSDRPYVWWNMFYQFVNNANVIIASLDQIETSEVKKQKNLKAQALSLRAYAYFNLISLYQLTYKGHESSPGVPIYTEPTSIETKGNGRGTVEQVYKRINDDLKDAIQLFEEAGLTQSHKSHIDKYVAYGIKARVALIQEDWAAASSAAQEAMKKDGLGLMGNDDLLNGFNSITNKEWMWGSEIFESQATGWYSFFNHMDAASGGHAATCRKITSSILYDAIDDNDTRKKWFTAPTGMTPDEEDEDTNLTPEEVSYNQLKFRVKSIGTWNSDYIYMRMAEMYLIAAEAECRQGTGHFSKAKSLLKEVISYKYEDPSEYENKVDGLQESNDITLTEENITSTTLLDEILLQRRIELWGEGARLLDYRRYIDPEDWEMTMMIPMTEFDGNESLNIATDQNP</sequence>
<evidence type="ECO:0000256" key="2">
    <source>
        <dbReference type="ARBA" id="ARBA00006275"/>
    </source>
</evidence>
<name>A0A1Y4V9W5_9BACE</name>
<dbReference type="Pfam" id="PF14322">
    <property type="entry name" value="SusD-like_3"/>
    <property type="match status" value="1"/>
</dbReference>
<keyword evidence="3 6" id="KW-0732">Signal</keyword>
<dbReference type="InterPro" id="IPR033985">
    <property type="entry name" value="SusD-like_N"/>
</dbReference>
<dbReference type="EMBL" id="NFLW01000025">
    <property type="protein sequence ID" value="OUQ66871.1"/>
    <property type="molecule type" value="Genomic_DNA"/>
</dbReference>
<accession>A0A1Y4V9W5</accession>
<evidence type="ECO:0000313" key="9">
    <source>
        <dbReference type="EMBL" id="OUQ66871.1"/>
    </source>
</evidence>
<evidence type="ECO:0008006" key="11">
    <source>
        <dbReference type="Google" id="ProtNLM"/>
    </source>
</evidence>
<comment type="subcellular location">
    <subcellularLocation>
        <location evidence="1">Cell outer membrane</location>
    </subcellularLocation>
</comment>
<comment type="similarity">
    <text evidence="2">Belongs to the SusD family.</text>
</comment>
<comment type="caution">
    <text evidence="9">The sequence shown here is derived from an EMBL/GenBank/DDBJ whole genome shotgun (WGS) entry which is preliminary data.</text>
</comment>
<protein>
    <recommendedName>
        <fullName evidence="11">RagB/SusD family nutrient uptake outer membrane protein</fullName>
    </recommendedName>
</protein>
<evidence type="ECO:0000256" key="3">
    <source>
        <dbReference type="ARBA" id="ARBA00022729"/>
    </source>
</evidence>
<evidence type="ECO:0000256" key="5">
    <source>
        <dbReference type="ARBA" id="ARBA00023237"/>
    </source>
</evidence>
<organism evidence="9 10">
    <name type="scientific">Bacteroides xylanisolvens</name>
    <dbReference type="NCBI Taxonomy" id="371601"/>
    <lineage>
        <taxon>Bacteria</taxon>
        <taxon>Pseudomonadati</taxon>
        <taxon>Bacteroidota</taxon>
        <taxon>Bacteroidia</taxon>
        <taxon>Bacteroidales</taxon>
        <taxon>Bacteroidaceae</taxon>
        <taxon>Bacteroides</taxon>
    </lineage>
</organism>
<dbReference type="RefSeq" id="WP_087318422.1">
    <property type="nucleotide sequence ID" value="NZ_NFLW01000025.1"/>
</dbReference>
<evidence type="ECO:0000256" key="4">
    <source>
        <dbReference type="ARBA" id="ARBA00023136"/>
    </source>
</evidence>
<evidence type="ECO:0000259" key="8">
    <source>
        <dbReference type="Pfam" id="PF14322"/>
    </source>
</evidence>
<dbReference type="PROSITE" id="PS51257">
    <property type="entry name" value="PROKAR_LIPOPROTEIN"/>
    <property type="match status" value="1"/>
</dbReference>
<dbReference type="InterPro" id="IPR011990">
    <property type="entry name" value="TPR-like_helical_dom_sf"/>
</dbReference>
<reference evidence="10" key="1">
    <citation type="submission" date="2017-04" db="EMBL/GenBank/DDBJ databases">
        <title>Function of individual gut microbiota members based on whole genome sequencing of pure cultures obtained from chicken caecum.</title>
        <authorList>
            <person name="Medvecky M."/>
            <person name="Cejkova D."/>
            <person name="Polansky O."/>
            <person name="Karasova D."/>
            <person name="Kubasova T."/>
            <person name="Cizek A."/>
            <person name="Rychlik I."/>
        </authorList>
    </citation>
    <scope>NUCLEOTIDE SEQUENCE [LARGE SCALE GENOMIC DNA]</scope>
    <source>
        <strain evidence="10">An109</strain>
    </source>
</reference>
<keyword evidence="5" id="KW-0998">Cell outer membrane</keyword>
<dbReference type="SUPFAM" id="SSF48452">
    <property type="entry name" value="TPR-like"/>
    <property type="match status" value="1"/>
</dbReference>